<dbReference type="PANTHER" id="PTHR33867:SF1">
    <property type="entry name" value="RIBOSOME MATURATION FACTOR RIMP"/>
    <property type="match status" value="1"/>
</dbReference>
<evidence type="ECO:0000313" key="6">
    <source>
        <dbReference type="Proteomes" id="UP000029644"/>
    </source>
</evidence>
<accession>A0A090VCM1</accession>
<evidence type="ECO:0000256" key="2">
    <source>
        <dbReference type="ARBA" id="ARBA00022517"/>
    </source>
</evidence>
<dbReference type="PANTHER" id="PTHR33867">
    <property type="entry name" value="RIBOSOME MATURATION FACTOR RIMP"/>
    <property type="match status" value="1"/>
</dbReference>
<evidence type="ECO:0000313" key="5">
    <source>
        <dbReference type="EMBL" id="GAL62515.1"/>
    </source>
</evidence>
<proteinExistence type="inferred from homology"/>
<dbReference type="InterPro" id="IPR035956">
    <property type="entry name" value="RimP_N_sf"/>
</dbReference>
<organism evidence="5 6">
    <name type="scientific">Algibacter lectus</name>
    <dbReference type="NCBI Taxonomy" id="221126"/>
    <lineage>
        <taxon>Bacteria</taxon>
        <taxon>Pseudomonadati</taxon>
        <taxon>Bacteroidota</taxon>
        <taxon>Flavobacteriia</taxon>
        <taxon>Flavobacteriales</taxon>
        <taxon>Flavobacteriaceae</taxon>
        <taxon>Algibacter</taxon>
    </lineage>
</organism>
<comment type="caution">
    <text evidence="5">The sequence shown here is derived from an EMBL/GenBank/DDBJ whole genome shotgun (WGS) entry which is preliminary data.</text>
</comment>
<dbReference type="EMBL" id="BBNQ01000006">
    <property type="protein sequence ID" value="GAL62515.1"/>
    <property type="molecule type" value="Genomic_DNA"/>
</dbReference>
<dbReference type="InterPro" id="IPR028989">
    <property type="entry name" value="RimP_N"/>
</dbReference>
<dbReference type="Proteomes" id="UP000029644">
    <property type="component" value="Unassembled WGS sequence"/>
</dbReference>
<evidence type="ECO:0000259" key="4">
    <source>
        <dbReference type="Pfam" id="PF02576"/>
    </source>
</evidence>
<comment type="subcellular location">
    <subcellularLocation>
        <location evidence="3">Cytoplasm</location>
    </subcellularLocation>
</comment>
<evidence type="ECO:0000256" key="3">
    <source>
        <dbReference type="HAMAP-Rule" id="MF_01077"/>
    </source>
</evidence>
<keyword evidence="1 3" id="KW-0963">Cytoplasm</keyword>
<dbReference type="NCBIfam" id="NF002531">
    <property type="entry name" value="PRK02001.1"/>
    <property type="match status" value="1"/>
</dbReference>
<protein>
    <recommendedName>
        <fullName evidence="3">Ribosome maturation factor RimP</fullName>
    </recommendedName>
</protein>
<dbReference type="OrthoDB" id="9789702at2"/>
<reference evidence="5 6" key="1">
    <citation type="journal article" date="2014" name="Genome Announc.">
        <title>Draft Genome Sequences of Marine Flavobacterium Algibacter lectus Strains SS8 and NR4.</title>
        <authorList>
            <person name="Takatani N."/>
            <person name="Nakanishi M."/>
            <person name="Meirelles P."/>
            <person name="Mino S."/>
            <person name="Suda W."/>
            <person name="Oshima K."/>
            <person name="Hattori M."/>
            <person name="Ohkuma M."/>
            <person name="Hosokawa M."/>
            <person name="Miyashita K."/>
            <person name="Thompson F.L."/>
            <person name="Niwa A."/>
            <person name="Sawabe T."/>
            <person name="Sawabe T."/>
        </authorList>
    </citation>
    <scope>NUCLEOTIDE SEQUENCE [LARGE SCALE GENOMIC DNA]</scope>
    <source>
        <strain evidence="5 6">JCM 19300</strain>
    </source>
</reference>
<gene>
    <name evidence="3" type="primary">rimP</name>
    <name evidence="5" type="ORF">JCM19300_2568</name>
</gene>
<dbReference type="GO" id="GO:0042274">
    <property type="term" value="P:ribosomal small subunit biogenesis"/>
    <property type="evidence" value="ECO:0007669"/>
    <property type="project" value="UniProtKB-UniRule"/>
</dbReference>
<dbReference type="RefSeq" id="WP_042504400.1">
    <property type="nucleotide sequence ID" value="NZ_BBNQ01000006.1"/>
</dbReference>
<feature type="domain" description="Ribosome maturation factor RimP N-terminal" evidence="4">
    <location>
        <begin position="14"/>
        <end position="75"/>
    </location>
</feature>
<comment type="function">
    <text evidence="3">Required for maturation of 30S ribosomal subunits.</text>
</comment>
<keyword evidence="2 3" id="KW-0690">Ribosome biogenesis</keyword>
<evidence type="ECO:0000256" key="1">
    <source>
        <dbReference type="ARBA" id="ARBA00022490"/>
    </source>
</evidence>
<dbReference type="Pfam" id="PF02576">
    <property type="entry name" value="RimP_N"/>
    <property type="match status" value="1"/>
</dbReference>
<sequence length="153" mass="17224">MLKTTVKNLLEEALTERQDLFLISFTISAENHINIVIDGDNGVLVEDCIFISRFVESDLDREEQDYSIEVMSAGATAPLTHQRQYVKNVNRTLSVRTSAEEIEGVLTNATENDIQLEWKAREPKPVGKGKVTVNKQANIAYQDIVEAKVVIKF</sequence>
<dbReference type="SUPFAM" id="SSF75420">
    <property type="entry name" value="YhbC-like, N-terminal domain"/>
    <property type="match status" value="1"/>
</dbReference>
<dbReference type="GO" id="GO:0005737">
    <property type="term" value="C:cytoplasm"/>
    <property type="evidence" value="ECO:0007669"/>
    <property type="project" value="UniProtKB-SubCell"/>
</dbReference>
<dbReference type="Gene3D" id="3.30.300.70">
    <property type="entry name" value="RimP-like superfamily, N-terminal"/>
    <property type="match status" value="1"/>
</dbReference>
<dbReference type="AlphaFoldDB" id="A0A090VCM1"/>
<dbReference type="HAMAP" id="MF_01077">
    <property type="entry name" value="RimP"/>
    <property type="match status" value="1"/>
</dbReference>
<dbReference type="InterPro" id="IPR003728">
    <property type="entry name" value="Ribosome_maturation_RimP"/>
</dbReference>
<name>A0A090VCM1_9FLAO</name>
<comment type="similarity">
    <text evidence="3">Belongs to the RimP family.</text>
</comment>